<evidence type="ECO:0000313" key="2">
    <source>
        <dbReference type="EMBL" id="HAJ0833261.1"/>
    </source>
</evidence>
<dbReference type="PANTHER" id="PTHR43300">
    <property type="entry name" value="ACETYLTRANSFERASE"/>
    <property type="match status" value="1"/>
</dbReference>
<dbReference type="InterPro" id="IPR050179">
    <property type="entry name" value="Trans_hexapeptide_repeat"/>
</dbReference>
<name>A0A0A1A8K7_ECOLX</name>
<dbReference type="Proteomes" id="UP000271008">
    <property type="component" value="Unassembled WGS sequence"/>
</dbReference>
<evidence type="ECO:0000313" key="8">
    <source>
        <dbReference type="EMBL" id="RRD70512.1"/>
    </source>
</evidence>
<reference evidence="2" key="4">
    <citation type="submission" date="2019-09" db="EMBL/GenBank/DDBJ databases">
        <authorList>
            <consortium name="NCBI Pathogen Detection Project"/>
        </authorList>
    </citation>
    <scope>NUCLEOTIDE SEQUENCE</scope>
    <source>
        <strain evidence="2">EC00618</strain>
        <strain evidence="3">Ecoli[ST-405]</strain>
    </source>
</reference>
<dbReference type="EMBL" id="DABGKQ010000044">
    <property type="protein sequence ID" value="HAJ5806746.1"/>
    <property type="molecule type" value="Genomic_DNA"/>
</dbReference>
<evidence type="ECO:0000313" key="11">
    <source>
        <dbReference type="Proteomes" id="UP000472856"/>
    </source>
</evidence>
<dbReference type="InterPro" id="IPR001451">
    <property type="entry name" value="Hexapep"/>
</dbReference>
<dbReference type="PANTHER" id="PTHR43300:SF10">
    <property type="entry name" value="2,3,4,5-TETRAHYDROPYRIDINE-2,6-DICARBOXYLATE N-ACETYLTRANSFERASE"/>
    <property type="match status" value="1"/>
</dbReference>
<reference evidence="7 11" key="6">
    <citation type="submission" date="2020-02" db="EMBL/GenBank/DDBJ databases">
        <title>WGS of Carbapenem-Resistant Enterobacteriaceae.</title>
        <authorList>
            <person name="Tokajian S."/>
            <person name="El Chaar M."/>
            <person name="El Khoury M."/>
        </authorList>
    </citation>
    <scope>NUCLEOTIDE SEQUENCE [LARGE SCALE GENOMIC DNA]</scope>
    <source>
        <strain evidence="7 11">ECM_75</strain>
    </source>
</reference>
<proteinExistence type="inferred from homology"/>
<evidence type="ECO:0000313" key="9">
    <source>
        <dbReference type="Proteomes" id="UP000271008"/>
    </source>
</evidence>
<dbReference type="AlphaFoldDB" id="A0A0A1A8K7"/>
<reference evidence="6 12" key="5">
    <citation type="submission" date="2019-10" db="EMBL/GenBank/DDBJ databases">
        <title>Comparative genomic analysis of antimicrobial resistant Escherichia coli of diverse origin.</title>
        <authorList>
            <person name="Ghatak S."/>
            <person name="Milton A.P."/>
            <person name="Rhetso K."/>
            <person name="Purkait D."/>
            <person name="Das S."/>
            <person name="Puro K.-U."/>
            <person name="Shakuntala I."/>
            <person name="Sen A."/>
            <person name="Sanjukta R."/>
            <person name="Priya G.B."/>
            <person name="Mawlong M."/>
            <person name="Lyngdoh V."/>
            <person name="Rynghang J."/>
            <person name="Mawphlang B.L."/>
        </authorList>
    </citation>
    <scope>NUCLEOTIDE SEQUENCE [LARGE SCALE GENOMIC DNA]</scope>
    <source>
        <strain evidence="6 12">SE161</strain>
    </source>
</reference>
<dbReference type="Proteomes" id="UP001211064">
    <property type="component" value="Unassembled WGS sequence"/>
</dbReference>
<evidence type="ECO:0000313" key="12">
    <source>
        <dbReference type="Proteomes" id="UP000486847"/>
    </source>
</evidence>
<comment type="similarity">
    <text evidence="1">Belongs to the transferase hexapeptide repeat family.</text>
</comment>
<gene>
    <name evidence="8" type="ORF">EIA08_25830</name>
    <name evidence="6" type="ORF">F9B07_06915</name>
    <name evidence="7" type="ORF">G5603_16800</name>
    <name evidence="5" type="ORF">GKF66_15355</name>
    <name evidence="2" type="ORF">HL563_05850</name>
    <name evidence="3" type="ORF">HLZ39_19980</name>
    <name evidence="4" type="ORF">NY836_31555</name>
</gene>
<protein>
    <submittedName>
        <fullName evidence="2">N-acetyltransferase</fullName>
    </submittedName>
</protein>
<reference evidence="4" key="7">
    <citation type="submission" date="2022-08" db="EMBL/GenBank/DDBJ databases">
        <title>Genome sequencing of human pathogens.</title>
        <authorList>
            <person name="Cao X."/>
        </authorList>
    </citation>
    <scope>NUCLEOTIDE SEQUENCE</scope>
    <source>
        <strain evidence="4">EC16126</strain>
    </source>
</reference>
<keyword evidence="2" id="KW-0808">Transferase</keyword>
<dbReference type="Proteomes" id="UP000842519">
    <property type="component" value="Unassembled WGS sequence"/>
</dbReference>
<dbReference type="EMBL" id="JAAJRI010000013">
    <property type="protein sequence ID" value="NGE89839.1"/>
    <property type="molecule type" value="Genomic_DNA"/>
</dbReference>
<dbReference type="Gene3D" id="2.160.10.10">
    <property type="entry name" value="Hexapeptide repeat proteins"/>
    <property type="match status" value="1"/>
</dbReference>
<organism evidence="2">
    <name type="scientific">Escherichia coli</name>
    <dbReference type="NCBI Taxonomy" id="562"/>
    <lineage>
        <taxon>Bacteria</taxon>
        <taxon>Pseudomonadati</taxon>
        <taxon>Pseudomonadota</taxon>
        <taxon>Gammaproteobacteria</taxon>
        <taxon>Enterobacterales</taxon>
        <taxon>Enterobacteriaceae</taxon>
        <taxon>Escherichia</taxon>
    </lineage>
</organism>
<sequence length="150" mass="15837">MHVINSGIRDVKFGENVKVVMPVNLYECELGDDVFIGPFVEIQKGCIIGKRSRIQSHSFICENVILGDGCFIGHGVTFANDLFKCGGPDASAESWIRIVLGNTVTVGSGATILTTEICSGAVIGAGSVVTKPVLVKGVYAGNPARLLRTL</sequence>
<evidence type="ECO:0000313" key="10">
    <source>
        <dbReference type="Proteomes" id="UP000438958"/>
    </source>
</evidence>
<reference evidence="8 9" key="2">
    <citation type="submission" date="2018-11" db="EMBL/GenBank/DDBJ databases">
        <title>Enterobacteriaceae from Patient.</title>
        <authorList>
            <person name="Shen C."/>
            <person name="Yang Y."/>
            <person name="Tian G."/>
        </authorList>
    </citation>
    <scope>NUCLEOTIDE SEQUENCE [LARGE SCALE GENOMIC DNA]</scope>
    <source>
        <strain evidence="8 9">GBGD28</strain>
    </source>
</reference>
<dbReference type="SUPFAM" id="SSF51161">
    <property type="entry name" value="Trimeric LpxA-like enzymes"/>
    <property type="match status" value="1"/>
</dbReference>
<evidence type="ECO:0000256" key="1">
    <source>
        <dbReference type="ARBA" id="ARBA00007274"/>
    </source>
</evidence>
<reference evidence="5 10" key="3">
    <citation type="journal article" date="2019" name="Nat. Med.">
        <title>A library of human gut bacterial isolates paired with longitudinal multiomics data enables mechanistic microbiome research.</title>
        <authorList>
            <person name="Poyet M."/>
            <person name="Groussin M."/>
            <person name="Gibbons S.M."/>
            <person name="Avila-Pacheco J."/>
            <person name="Jiang X."/>
            <person name="Kearney S.M."/>
            <person name="Perrotta A.R."/>
            <person name="Berdy B."/>
            <person name="Zhao S."/>
            <person name="Lieberman T.D."/>
            <person name="Swanson P.K."/>
            <person name="Smith M."/>
            <person name="Roesemann S."/>
            <person name="Alexander J.E."/>
            <person name="Rich S.A."/>
            <person name="Livny J."/>
            <person name="Vlamakis H."/>
            <person name="Clish C."/>
            <person name="Bullock K."/>
            <person name="Deik A."/>
            <person name="Scott J."/>
            <person name="Pierce K.A."/>
            <person name="Xavier R.J."/>
            <person name="Alm E.J."/>
        </authorList>
    </citation>
    <scope>NUCLEOTIDE SEQUENCE [LARGE SCALE GENOMIC DNA]</scope>
    <source>
        <strain evidence="5 10">BIOML-A382</strain>
    </source>
</reference>
<accession>A0A0A1A8K7</accession>
<dbReference type="RefSeq" id="WP_000558152.1">
    <property type="nucleotide sequence ID" value="NZ_AP017617.1"/>
</dbReference>
<dbReference type="InterPro" id="IPR011004">
    <property type="entry name" value="Trimer_LpxA-like_sf"/>
</dbReference>
<dbReference type="EMBL" id="DABGYN010000004">
    <property type="protein sequence ID" value="HAJ0833261.1"/>
    <property type="molecule type" value="Genomic_DNA"/>
</dbReference>
<dbReference type="CDD" id="cd03358">
    <property type="entry name" value="LbH_WxcM_N_like"/>
    <property type="match status" value="1"/>
</dbReference>
<evidence type="ECO:0000313" key="7">
    <source>
        <dbReference type="EMBL" id="NGE89839.1"/>
    </source>
</evidence>
<evidence type="ECO:0000313" key="4">
    <source>
        <dbReference type="EMBL" id="MDA4181798.1"/>
    </source>
</evidence>
<dbReference type="GO" id="GO:0016740">
    <property type="term" value="F:transferase activity"/>
    <property type="evidence" value="ECO:0007669"/>
    <property type="project" value="UniProtKB-KW"/>
</dbReference>
<evidence type="ECO:0000313" key="13">
    <source>
        <dbReference type="Proteomes" id="UP000842519"/>
    </source>
</evidence>
<evidence type="ECO:0000313" key="5">
    <source>
        <dbReference type="EMBL" id="MSI70172.1"/>
    </source>
</evidence>
<comment type="caution">
    <text evidence="2">The sequence shown here is derived from an EMBL/GenBank/DDBJ whole genome shotgun (WGS) entry which is preliminary data.</text>
</comment>
<dbReference type="Proteomes" id="UP000486847">
    <property type="component" value="Unassembled WGS sequence"/>
</dbReference>
<dbReference type="EMBL" id="WKUE01000024">
    <property type="protein sequence ID" value="MSI70172.1"/>
    <property type="molecule type" value="Genomic_DNA"/>
</dbReference>
<dbReference type="Proteomes" id="UP000438958">
    <property type="component" value="Unassembled WGS sequence"/>
</dbReference>
<dbReference type="EMBL" id="WCEW01000006">
    <property type="protein sequence ID" value="MTE88570.1"/>
    <property type="molecule type" value="Genomic_DNA"/>
</dbReference>
<evidence type="ECO:0000313" key="6">
    <source>
        <dbReference type="EMBL" id="MTE88570.1"/>
    </source>
</evidence>
<dbReference type="Proteomes" id="UP000472856">
    <property type="component" value="Unassembled WGS sequence"/>
</dbReference>
<evidence type="ECO:0000313" key="3">
    <source>
        <dbReference type="EMBL" id="HAJ5806746.1"/>
    </source>
</evidence>
<dbReference type="Pfam" id="PF00132">
    <property type="entry name" value="Hexapep"/>
    <property type="match status" value="1"/>
</dbReference>
<dbReference type="EMBL" id="RQTU01000061">
    <property type="protein sequence ID" value="RRD70512.1"/>
    <property type="molecule type" value="Genomic_DNA"/>
</dbReference>
<reference evidence="2 13" key="1">
    <citation type="journal article" date="2018" name="Genome Biol.">
        <title>SKESA: strategic k-mer extension for scrupulous assemblies.</title>
        <authorList>
            <person name="Souvorov A."/>
            <person name="Agarwala R."/>
            <person name="Lipman D.J."/>
        </authorList>
    </citation>
    <scope>NUCLEOTIDE SEQUENCE [LARGE SCALE GENOMIC DNA]</scope>
    <source>
        <strain evidence="2">EC00618</strain>
        <strain evidence="3">Ecoli[ST-405]</strain>
        <strain evidence="13">ecoli[ST-405]</strain>
    </source>
</reference>
<dbReference type="EMBL" id="JANWOR010000914">
    <property type="protein sequence ID" value="MDA4181798.1"/>
    <property type="molecule type" value="Genomic_DNA"/>
</dbReference>